<organism evidence="1 2">
    <name type="scientific">Roseivirga thermotolerans</name>
    <dbReference type="NCBI Taxonomy" id="1758176"/>
    <lineage>
        <taxon>Bacteria</taxon>
        <taxon>Pseudomonadati</taxon>
        <taxon>Bacteroidota</taxon>
        <taxon>Cytophagia</taxon>
        <taxon>Cytophagales</taxon>
        <taxon>Roseivirgaceae</taxon>
        <taxon>Roseivirga</taxon>
    </lineage>
</organism>
<name>A0ABQ3I434_9BACT</name>
<dbReference type="GO" id="GO:0016740">
    <property type="term" value="F:transferase activity"/>
    <property type="evidence" value="ECO:0007669"/>
    <property type="project" value="UniProtKB-KW"/>
</dbReference>
<dbReference type="RefSeq" id="WP_189628425.1">
    <property type="nucleotide sequence ID" value="NZ_BNAG01000001.1"/>
</dbReference>
<comment type="caution">
    <text evidence="1">The sequence shown here is derived from an EMBL/GenBank/DDBJ whole genome shotgun (WGS) entry which is preliminary data.</text>
</comment>
<keyword evidence="1" id="KW-0808">Transferase</keyword>
<gene>
    <name evidence="1" type="ORF">GCM10011340_03070</name>
</gene>
<dbReference type="Pfam" id="PF12686">
    <property type="entry name" value="DUF3800"/>
    <property type="match status" value="1"/>
</dbReference>
<protein>
    <submittedName>
        <fullName evidence="1">3-deoxy-D-manno-octulosonic acid transferase</fullName>
    </submittedName>
</protein>
<dbReference type="Proteomes" id="UP000658258">
    <property type="component" value="Unassembled WGS sequence"/>
</dbReference>
<evidence type="ECO:0000313" key="1">
    <source>
        <dbReference type="EMBL" id="GHE52223.1"/>
    </source>
</evidence>
<reference evidence="2" key="1">
    <citation type="journal article" date="2019" name="Int. J. Syst. Evol. Microbiol.">
        <title>The Global Catalogue of Microorganisms (GCM) 10K type strain sequencing project: providing services to taxonomists for standard genome sequencing and annotation.</title>
        <authorList>
            <consortium name="The Broad Institute Genomics Platform"/>
            <consortium name="The Broad Institute Genome Sequencing Center for Infectious Disease"/>
            <person name="Wu L."/>
            <person name="Ma J."/>
        </authorList>
    </citation>
    <scope>NUCLEOTIDE SEQUENCE [LARGE SCALE GENOMIC DNA]</scope>
    <source>
        <strain evidence="2">CGMCC 1.15111</strain>
    </source>
</reference>
<dbReference type="EMBL" id="BNAG01000001">
    <property type="protein sequence ID" value="GHE52223.1"/>
    <property type="molecule type" value="Genomic_DNA"/>
</dbReference>
<dbReference type="InterPro" id="IPR024524">
    <property type="entry name" value="DUF3800"/>
</dbReference>
<evidence type="ECO:0000313" key="2">
    <source>
        <dbReference type="Proteomes" id="UP000658258"/>
    </source>
</evidence>
<keyword evidence="2" id="KW-1185">Reference proteome</keyword>
<proteinExistence type="predicted"/>
<sequence length="245" mass="28719">MKYYLFIDESGDANILNPDPKFDVFVLCGVLFNSTDYLWFDAKFKELKKNFFGTEGIVFHSYEIRQLKGPFAALSSSEIKSRFYSEVGEVITQSRYTVFASIIKKKEYRVKYRGINEAYESSLMFLIERALGFIKLQPGRHQLIVCIEKRNEQKNRILLDYFEGFVDYGTEFYSSDDMQVCNRSIEFRDKKDLVTGLELADICAYPIAWRELNQGRKHLTFDLIKSKLFRSKYGNVNGYGIKRFP</sequence>
<accession>A0ABQ3I434</accession>